<dbReference type="CDD" id="cd00009">
    <property type="entry name" value="AAA"/>
    <property type="match status" value="1"/>
</dbReference>
<sequence>MKPFPSHFHQLTSILNFIISTSSRGVSGRWPCPARQAAWKSAPCRLTRSCSDDGDAPGYFFWRLPLIPSHVARALTTLLPIRQPVFLWGPPGVGKSQIVAQTAAALGLELIDIRAVLLDPVDLRGLPQIDANGRTHWRAPAFLPTSGQGVLFLDELNAAPPLVQAACYQLILDRALGEYRLPDGWTVIAAGNRDQDRAVTHRMPTALANRFVHLEIEPHLEDWIAWAEAAGIASEVTAFLRFRPALLHDFDPTRAVRSFPTPRSWEFVSTMLQGAPDPQVELELLRGAVGDGAALEFSGFLRTWRELPDTDAVLADPDAAPAPVEPAAAYAICEALGRLACPDVMPALTRYAARLPVEFGVLLMRDAVRRDSRTAKTPSFAAWARDNAEVFV</sequence>
<dbReference type="GO" id="GO:0016887">
    <property type="term" value="F:ATP hydrolysis activity"/>
    <property type="evidence" value="ECO:0007669"/>
    <property type="project" value="InterPro"/>
</dbReference>
<gene>
    <name evidence="2" type="ordered locus">DMR_22740</name>
</gene>
<dbReference type="PANTHER" id="PTHR42759:SF1">
    <property type="entry name" value="MAGNESIUM-CHELATASE SUBUNIT CHLD"/>
    <property type="match status" value="1"/>
</dbReference>
<dbReference type="HOGENOM" id="CLU_053995_1_0_7"/>
<organism evidence="2 3">
    <name type="scientific">Solidesulfovibrio magneticus (strain ATCC 700980 / DSM 13731 / RS-1)</name>
    <name type="common">Desulfovibrio magneticus</name>
    <dbReference type="NCBI Taxonomy" id="573370"/>
    <lineage>
        <taxon>Bacteria</taxon>
        <taxon>Pseudomonadati</taxon>
        <taxon>Thermodesulfobacteriota</taxon>
        <taxon>Desulfovibrionia</taxon>
        <taxon>Desulfovibrionales</taxon>
        <taxon>Desulfovibrionaceae</taxon>
        <taxon>Solidesulfovibrio</taxon>
    </lineage>
</organism>
<dbReference type="eggNOG" id="COG0714">
    <property type="taxonomic scope" value="Bacteria"/>
</dbReference>
<dbReference type="SMART" id="SM00382">
    <property type="entry name" value="AAA"/>
    <property type="match status" value="1"/>
</dbReference>
<evidence type="ECO:0000313" key="3">
    <source>
        <dbReference type="Proteomes" id="UP000009071"/>
    </source>
</evidence>
<dbReference type="KEGG" id="dma:DMR_22740"/>
<evidence type="ECO:0000313" key="2">
    <source>
        <dbReference type="EMBL" id="BAH75765.1"/>
    </source>
</evidence>
<dbReference type="EMBL" id="AP010904">
    <property type="protein sequence ID" value="BAH75765.1"/>
    <property type="molecule type" value="Genomic_DNA"/>
</dbReference>
<reference evidence="2 3" key="1">
    <citation type="journal article" date="2009" name="Genome Res.">
        <title>Whole genome sequence of Desulfovibrio magneticus strain RS-1 revealed common gene clusters in magnetotactic bacteria.</title>
        <authorList>
            <person name="Nakazawa H."/>
            <person name="Arakaki A."/>
            <person name="Narita-Yamada S."/>
            <person name="Yashiro I."/>
            <person name="Jinno K."/>
            <person name="Aoki N."/>
            <person name="Tsuruyama A."/>
            <person name="Okamura Y."/>
            <person name="Tanikawa S."/>
            <person name="Fujita N."/>
            <person name="Takeyama H."/>
            <person name="Matsunaga T."/>
        </authorList>
    </citation>
    <scope>NUCLEOTIDE SEQUENCE [LARGE SCALE GENOMIC DNA]</scope>
    <source>
        <strain evidence="3">ATCC 700980 / DSM 13731 / RS-1</strain>
    </source>
</reference>
<dbReference type="InterPro" id="IPR050764">
    <property type="entry name" value="CbbQ/NirQ/NorQ/GpvN"/>
</dbReference>
<dbReference type="SUPFAM" id="SSF52540">
    <property type="entry name" value="P-loop containing nucleoside triphosphate hydrolases"/>
    <property type="match status" value="1"/>
</dbReference>
<accession>C4XSS3</accession>
<feature type="domain" description="AAA+ ATPase" evidence="1">
    <location>
        <begin position="81"/>
        <end position="217"/>
    </location>
</feature>
<dbReference type="Gene3D" id="3.40.50.300">
    <property type="entry name" value="P-loop containing nucleotide triphosphate hydrolases"/>
    <property type="match status" value="1"/>
</dbReference>
<dbReference type="InterPro" id="IPR011704">
    <property type="entry name" value="ATPase_dyneun-rel_AAA"/>
</dbReference>
<evidence type="ECO:0000259" key="1">
    <source>
        <dbReference type="SMART" id="SM00382"/>
    </source>
</evidence>
<dbReference type="GO" id="GO:0005524">
    <property type="term" value="F:ATP binding"/>
    <property type="evidence" value="ECO:0007669"/>
    <property type="project" value="InterPro"/>
</dbReference>
<dbReference type="Proteomes" id="UP000009071">
    <property type="component" value="Chromosome"/>
</dbReference>
<dbReference type="STRING" id="573370.DMR_22740"/>
<dbReference type="PANTHER" id="PTHR42759">
    <property type="entry name" value="MOXR FAMILY PROTEIN"/>
    <property type="match status" value="1"/>
</dbReference>
<proteinExistence type="predicted"/>
<name>C4XSS3_SOLM1</name>
<protein>
    <recommendedName>
        <fullName evidence="1">AAA+ ATPase domain-containing protein</fullName>
    </recommendedName>
</protein>
<dbReference type="InterPro" id="IPR003593">
    <property type="entry name" value="AAA+_ATPase"/>
</dbReference>
<dbReference type="Pfam" id="PF07728">
    <property type="entry name" value="AAA_5"/>
    <property type="match status" value="1"/>
</dbReference>
<dbReference type="InterPro" id="IPR027417">
    <property type="entry name" value="P-loop_NTPase"/>
</dbReference>
<keyword evidence="3" id="KW-1185">Reference proteome</keyword>
<dbReference type="AlphaFoldDB" id="C4XSS3"/>